<reference evidence="1 2" key="1">
    <citation type="journal article" date="2015" name="Genome Biol.">
        <title>Comparative genomics of Steinernema reveals deeply conserved gene regulatory networks.</title>
        <authorList>
            <person name="Dillman A.R."/>
            <person name="Macchietto M."/>
            <person name="Porter C.F."/>
            <person name="Rogers A."/>
            <person name="Williams B."/>
            <person name="Antoshechkin I."/>
            <person name="Lee M.M."/>
            <person name="Goodwin Z."/>
            <person name="Lu X."/>
            <person name="Lewis E.E."/>
            <person name="Goodrich-Blair H."/>
            <person name="Stock S.P."/>
            <person name="Adams B.J."/>
            <person name="Sternberg P.W."/>
            <person name="Mortazavi A."/>
        </authorList>
    </citation>
    <scope>NUCLEOTIDE SEQUENCE [LARGE SCALE GENOMIC DNA]</scope>
    <source>
        <strain evidence="1 2">ALL</strain>
    </source>
</reference>
<dbReference type="Proteomes" id="UP000298663">
    <property type="component" value="Unassembled WGS sequence"/>
</dbReference>
<dbReference type="AlphaFoldDB" id="A0A4U5LTD4"/>
<keyword evidence="2" id="KW-1185">Reference proteome</keyword>
<proteinExistence type="predicted"/>
<evidence type="ECO:0000313" key="2">
    <source>
        <dbReference type="Proteomes" id="UP000298663"/>
    </source>
</evidence>
<dbReference type="EMBL" id="AZBU02000012">
    <property type="protein sequence ID" value="TKR59327.1"/>
    <property type="molecule type" value="Genomic_DNA"/>
</dbReference>
<protein>
    <submittedName>
        <fullName evidence="1">Uncharacterized protein</fullName>
    </submittedName>
</protein>
<reference evidence="1 2" key="2">
    <citation type="journal article" date="2019" name="G3 (Bethesda)">
        <title>Hybrid Assembly of the Genome of the Entomopathogenic Nematode Steinernema carpocapsae Identifies the X-Chromosome.</title>
        <authorList>
            <person name="Serra L."/>
            <person name="Macchietto M."/>
            <person name="Macias-Munoz A."/>
            <person name="McGill C.J."/>
            <person name="Rodriguez I.M."/>
            <person name="Rodriguez B."/>
            <person name="Murad R."/>
            <person name="Mortazavi A."/>
        </authorList>
    </citation>
    <scope>NUCLEOTIDE SEQUENCE [LARGE SCALE GENOMIC DNA]</scope>
    <source>
        <strain evidence="1 2">ALL</strain>
    </source>
</reference>
<accession>A0A4U5LTD4</accession>
<evidence type="ECO:0000313" key="1">
    <source>
        <dbReference type="EMBL" id="TKR59327.1"/>
    </source>
</evidence>
<organism evidence="1 2">
    <name type="scientific">Steinernema carpocapsae</name>
    <name type="common">Entomopathogenic nematode</name>
    <dbReference type="NCBI Taxonomy" id="34508"/>
    <lineage>
        <taxon>Eukaryota</taxon>
        <taxon>Metazoa</taxon>
        <taxon>Ecdysozoa</taxon>
        <taxon>Nematoda</taxon>
        <taxon>Chromadorea</taxon>
        <taxon>Rhabditida</taxon>
        <taxon>Tylenchina</taxon>
        <taxon>Panagrolaimomorpha</taxon>
        <taxon>Strongyloidoidea</taxon>
        <taxon>Steinernematidae</taxon>
        <taxon>Steinernema</taxon>
    </lineage>
</organism>
<name>A0A4U5LTD4_STECR</name>
<sequence>MIAFACISTTLFSILYFLDSLYFRFRSKPDSLPDSSKPVTLDVDEIFGVLLSFAMSKETLEILKNATTDELIRIRDEIGVISIAIDAGLVMELATEVVFHASDCCGTEIEARLVVSQWIEAFIFVRERLDVFLEEDEPGEFFATNFEEILKDLLSEIDEISACLRAYKKKLRPERELGLLYFASQFALFGVPQDIPLAEHRRQMNDIMKLLMREK</sequence>
<gene>
    <name evidence="1" type="ORF">L596_029016</name>
</gene>
<comment type="caution">
    <text evidence="1">The sequence shown here is derived from an EMBL/GenBank/DDBJ whole genome shotgun (WGS) entry which is preliminary data.</text>
</comment>